<protein>
    <submittedName>
        <fullName evidence="4">Nucleoside-binding protein</fullName>
    </submittedName>
</protein>
<keyword evidence="1 2" id="KW-0732">Signal</keyword>
<organism evidence="4 5">
    <name type="scientific">Kaistia soli DSM 19436</name>
    <dbReference type="NCBI Taxonomy" id="1122133"/>
    <lineage>
        <taxon>Bacteria</taxon>
        <taxon>Pseudomonadati</taxon>
        <taxon>Pseudomonadota</taxon>
        <taxon>Alphaproteobacteria</taxon>
        <taxon>Hyphomicrobiales</taxon>
        <taxon>Kaistiaceae</taxon>
        <taxon>Kaistia</taxon>
    </lineage>
</organism>
<gene>
    <name evidence="4" type="ORF">SAMN02745157_3058</name>
</gene>
<sequence length="356" mass="38716">MRKYVVALGAVALVAGMVSGAEAADKIKACFVYTGPHNDGGWSQQHDMARLEVEKHFAGKVETAYVENVPEGPDAERAIERFARSGCNVIFTTSFGFMDPTIKVAKKFPDVKFEHDAGYKTADNVSIYNMRWYEGRYVQGQIAAKMSKTGVAGYIVSFPIPEVVMGIDAFMLGAQSVNPDFKIKVVWVNTWFDPGKEADAAKALIDQGADIIVQHTDSPAAMQIAEERGLHAFGQSADMSKFGPKAHLASLVDNWTPYYIERVQAVLDGTWKSTDTWDGMKEGLVVLGPLTNMPDDVKALAEDSIAKIKAGELQVFKGPITKQDGSVGVADGAVADDKTLLGLNWYVKGIDDKLPQ</sequence>
<evidence type="ECO:0000259" key="3">
    <source>
        <dbReference type="Pfam" id="PF02608"/>
    </source>
</evidence>
<evidence type="ECO:0000256" key="1">
    <source>
        <dbReference type="ARBA" id="ARBA00022729"/>
    </source>
</evidence>
<feature type="domain" description="ABC transporter substrate-binding protein PnrA-like" evidence="3">
    <location>
        <begin position="27"/>
        <end position="299"/>
    </location>
</feature>
<feature type="signal peptide" evidence="2">
    <location>
        <begin position="1"/>
        <end position="23"/>
    </location>
</feature>
<dbReference type="PANTHER" id="PTHR43208">
    <property type="entry name" value="ABC TRANSPORTER SUBSTRATE-BINDING PROTEIN"/>
    <property type="match status" value="1"/>
</dbReference>
<evidence type="ECO:0000313" key="4">
    <source>
        <dbReference type="EMBL" id="SHF91201.1"/>
    </source>
</evidence>
<dbReference type="EMBL" id="FQUP01000003">
    <property type="protein sequence ID" value="SHF91201.1"/>
    <property type="molecule type" value="Genomic_DNA"/>
</dbReference>
<dbReference type="Pfam" id="PF02608">
    <property type="entry name" value="Bmp"/>
    <property type="match status" value="1"/>
</dbReference>
<dbReference type="GO" id="GO:0005886">
    <property type="term" value="C:plasma membrane"/>
    <property type="evidence" value="ECO:0007669"/>
    <property type="project" value="InterPro"/>
</dbReference>
<dbReference type="InterPro" id="IPR052910">
    <property type="entry name" value="ABC-Purine-Binding"/>
</dbReference>
<dbReference type="InterPro" id="IPR003760">
    <property type="entry name" value="PnrA-like"/>
</dbReference>
<accession>A0A1M5FJ67</accession>
<evidence type="ECO:0000313" key="5">
    <source>
        <dbReference type="Proteomes" id="UP000184485"/>
    </source>
</evidence>
<dbReference type="AlphaFoldDB" id="A0A1M5FJ67"/>
<dbReference type="PANTHER" id="PTHR43208:SF1">
    <property type="entry name" value="ABC TRANSPORTER SUBSTRATE-BINDING PROTEIN"/>
    <property type="match status" value="1"/>
</dbReference>
<dbReference type="Proteomes" id="UP000184485">
    <property type="component" value="Unassembled WGS sequence"/>
</dbReference>
<name>A0A1M5FJ67_9HYPH</name>
<reference evidence="4 5" key="1">
    <citation type="submission" date="2016-11" db="EMBL/GenBank/DDBJ databases">
        <authorList>
            <person name="Jaros S."/>
            <person name="Januszkiewicz K."/>
            <person name="Wedrychowicz H."/>
        </authorList>
    </citation>
    <scope>NUCLEOTIDE SEQUENCE [LARGE SCALE GENOMIC DNA]</scope>
    <source>
        <strain evidence="4 5">DSM 19436</strain>
    </source>
</reference>
<keyword evidence="5" id="KW-1185">Reference proteome</keyword>
<dbReference type="RefSeq" id="WP_073054367.1">
    <property type="nucleotide sequence ID" value="NZ_FQUP01000003.1"/>
</dbReference>
<dbReference type="CDD" id="cd19963">
    <property type="entry name" value="PBP1_BMP-like"/>
    <property type="match status" value="1"/>
</dbReference>
<feature type="chain" id="PRO_5013290936" evidence="2">
    <location>
        <begin position="24"/>
        <end position="356"/>
    </location>
</feature>
<proteinExistence type="predicted"/>
<dbReference type="SUPFAM" id="SSF53822">
    <property type="entry name" value="Periplasmic binding protein-like I"/>
    <property type="match status" value="2"/>
</dbReference>
<evidence type="ECO:0000256" key="2">
    <source>
        <dbReference type="SAM" id="SignalP"/>
    </source>
</evidence>
<dbReference type="Gene3D" id="3.40.50.2300">
    <property type="match status" value="2"/>
</dbReference>
<dbReference type="OrthoDB" id="9781639at2"/>
<dbReference type="STRING" id="1122133.SAMN02745157_3058"/>
<dbReference type="InterPro" id="IPR028082">
    <property type="entry name" value="Peripla_BP_I"/>
</dbReference>